<evidence type="ECO:0000256" key="1">
    <source>
        <dbReference type="SAM" id="SignalP"/>
    </source>
</evidence>
<keyword evidence="1" id="KW-0732">Signal</keyword>
<name>A0A173MIS9_9BACT</name>
<dbReference type="OrthoDB" id="675116at2"/>
<feature type="signal peptide" evidence="1">
    <location>
        <begin position="1"/>
        <end position="20"/>
    </location>
</feature>
<gene>
    <name evidence="2" type="ORF">SAMN05421788_109113</name>
</gene>
<evidence type="ECO:0000313" key="2">
    <source>
        <dbReference type="EMBL" id="SIT30044.1"/>
    </source>
</evidence>
<accession>A0A173MIS9</accession>
<sequence length="144" mass="15921">MKKFIIAAIAIIAFTANTFAADTNDKTISLFKAAYPNATNVHYKLLGEVVSISFVVNNTSMQAFYNNDGEQVAVSRETSINRLPARAITTLNSKYPGYTTTEVIEMEHSTEGTSYYVSLEKNNQKVITQVSVDGSVSVFKKYNK</sequence>
<dbReference type="SUPFAM" id="SSF160574">
    <property type="entry name" value="BT0923-like"/>
    <property type="match status" value="1"/>
</dbReference>
<proteinExistence type="predicted"/>
<dbReference type="Gene3D" id="3.10.450.360">
    <property type="match status" value="1"/>
</dbReference>
<dbReference type="RefSeq" id="WP_076381434.1">
    <property type="nucleotide sequence ID" value="NZ_AP017422.1"/>
</dbReference>
<keyword evidence="3" id="KW-1185">Reference proteome</keyword>
<dbReference type="KEGG" id="fln:FLA_3560"/>
<evidence type="ECO:0000313" key="3">
    <source>
        <dbReference type="Proteomes" id="UP000186917"/>
    </source>
</evidence>
<dbReference type="Proteomes" id="UP000186917">
    <property type="component" value="Unassembled WGS sequence"/>
</dbReference>
<feature type="chain" id="PRO_5030023024" description="Beta-lactamase-inhibitor-like, PepSY-like" evidence="1">
    <location>
        <begin position="21"/>
        <end position="144"/>
    </location>
</feature>
<dbReference type="EMBL" id="FTOR01000009">
    <property type="protein sequence ID" value="SIT30044.1"/>
    <property type="molecule type" value="Genomic_DNA"/>
</dbReference>
<dbReference type="AlphaFoldDB" id="A0A173MIS9"/>
<organism evidence="2 3">
    <name type="scientific">Filimonas lacunae</name>
    <dbReference type="NCBI Taxonomy" id="477680"/>
    <lineage>
        <taxon>Bacteria</taxon>
        <taxon>Pseudomonadati</taxon>
        <taxon>Bacteroidota</taxon>
        <taxon>Chitinophagia</taxon>
        <taxon>Chitinophagales</taxon>
        <taxon>Chitinophagaceae</taxon>
        <taxon>Filimonas</taxon>
    </lineage>
</organism>
<dbReference type="STRING" id="477680.SAMN05421788_109113"/>
<protein>
    <recommendedName>
        <fullName evidence="4">Beta-lactamase-inhibitor-like, PepSY-like</fullName>
    </recommendedName>
</protein>
<evidence type="ECO:0008006" key="4">
    <source>
        <dbReference type="Google" id="ProtNLM"/>
    </source>
</evidence>
<reference evidence="3" key="1">
    <citation type="submission" date="2017-01" db="EMBL/GenBank/DDBJ databases">
        <authorList>
            <person name="Varghese N."/>
            <person name="Submissions S."/>
        </authorList>
    </citation>
    <scope>NUCLEOTIDE SEQUENCE [LARGE SCALE GENOMIC DNA]</scope>
    <source>
        <strain evidence="3">DSM 21054</strain>
    </source>
</reference>